<dbReference type="PANTHER" id="PTHR21666">
    <property type="entry name" value="PEPTIDASE-RELATED"/>
    <property type="match status" value="1"/>
</dbReference>
<evidence type="ECO:0000256" key="1">
    <source>
        <dbReference type="ARBA" id="ARBA00022729"/>
    </source>
</evidence>
<gene>
    <name evidence="3" type="ORF">ENJ74_03455</name>
</gene>
<evidence type="ECO:0000259" key="2">
    <source>
        <dbReference type="Pfam" id="PF01551"/>
    </source>
</evidence>
<dbReference type="Gene3D" id="2.70.70.10">
    <property type="entry name" value="Glucose Permease (Domain IIA)"/>
    <property type="match status" value="1"/>
</dbReference>
<organism evidence="3">
    <name type="scientific">Nitratifractor salsuginis</name>
    <dbReference type="NCBI Taxonomy" id="269261"/>
    <lineage>
        <taxon>Bacteria</taxon>
        <taxon>Pseudomonadati</taxon>
        <taxon>Campylobacterota</taxon>
        <taxon>Epsilonproteobacteria</taxon>
        <taxon>Campylobacterales</taxon>
        <taxon>Sulfurovaceae</taxon>
        <taxon>Nitratifractor</taxon>
    </lineage>
</organism>
<evidence type="ECO:0000313" key="3">
    <source>
        <dbReference type="EMBL" id="HFC03910.1"/>
    </source>
</evidence>
<accession>A0A7V2SK38</accession>
<reference evidence="3" key="1">
    <citation type="journal article" date="2020" name="mSystems">
        <title>Genome- and Community-Level Interaction Insights into Carbon Utilization and Element Cycling Functions of Hydrothermarchaeota in Hydrothermal Sediment.</title>
        <authorList>
            <person name="Zhou Z."/>
            <person name="Liu Y."/>
            <person name="Xu W."/>
            <person name="Pan J."/>
            <person name="Luo Z.H."/>
            <person name="Li M."/>
        </authorList>
    </citation>
    <scope>NUCLEOTIDE SEQUENCE [LARGE SCALE GENOMIC DNA]</scope>
    <source>
        <strain evidence="3">HyVt-513</strain>
    </source>
</reference>
<dbReference type="Proteomes" id="UP000885722">
    <property type="component" value="Unassembled WGS sequence"/>
</dbReference>
<dbReference type="EMBL" id="DRNO01000232">
    <property type="protein sequence ID" value="HFC03910.1"/>
    <property type="molecule type" value="Genomic_DNA"/>
</dbReference>
<protein>
    <submittedName>
        <fullName evidence="3">M23 family metallopeptidase</fullName>
    </submittedName>
</protein>
<dbReference type="PANTHER" id="PTHR21666:SF289">
    <property type="entry name" value="L-ALA--D-GLU ENDOPEPTIDASE"/>
    <property type="match status" value="1"/>
</dbReference>
<comment type="caution">
    <text evidence="3">The sequence shown here is derived from an EMBL/GenBank/DDBJ whole genome shotgun (WGS) entry which is preliminary data.</text>
</comment>
<keyword evidence="1" id="KW-0732">Signal</keyword>
<sequence length="216" mass="24526">FLRGKIAEIARQDEKVAAITDPLKRFKAVNEGMRRRNEELIHRSTALPSPVDFSRWRLKAFYPLKSGKRVADFGDERHYYYRDRNREVSLSYHLGYDLASVSHAPIVSSNPATVVFAGYNGIYGNMPILDHGFGLYTLYGHCSSVLVSEKEHVRAGQVIARTGMTGLALGDHLHFGVLVQGVEVLPMDWMKQNWIKSHIDAVFREADRIIGRAKKR</sequence>
<dbReference type="AlphaFoldDB" id="A0A7V2SK38"/>
<proteinExistence type="predicted"/>
<name>A0A7V2SK38_9BACT</name>
<dbReference type="InterPro" id="IPR016047">
    <property type="entry name" value="M23ase_b-sheet_dom"/>
</dbReference>
<dbReference type="InterPro" id="IPR011055">
    <property type="entry name" value="Dup_hybrid_motif"/>
</dbReference>
<dbReference type="SUPFAM" id="SSF51261">
    <property type="entry name" value="Duplicated hybrid motif"/>
    <property type="match status" value="1"/>
</dbReference>
<dbReference type="Pfam" id="PF01551">
    <property type="entry name" value="Peptidase_M23"/>
    <property type="match status" value="1"/>
</dbReference>
<feature type="non-terminal residue" evidence="3">
    <location>
        <position position="1"/>
    </location>
</feature>
<feature type="domain" description="M23ase beta-sheet core" evidence="2">
    <location>
        <begin position="92"/>
        <end position="185"/>
    </location>
</feature>
<dbReference type="GO" id="GO:0004222">
    <property type="term" value="F:metalloendopeptidase activity"/>
    <property type="evidence" value="ECO:0007669"/>
    <property type="project" value="TreeGrafter"/>
</dbReference>
<dbReference type="CDD" id="cd12797">
    <property type="entry name" value="M23_peptidase"/>
    <property type="match status" value="1"/>
</dbReference>
<dbReference type="InterPro" id="IPR050570">
    <property type="entry name" value="Cell_wall_metabolism_enzyme"/>
</dbReference>